<dbReference type="PANTHER" id="PTHR48090:SF7">
    <property type="entry name" value="RFBJ PROTEIN"/>
    <property type="match status" value="1"/>
</dbReference>
<dbReference type="InterPro" id="IPR050256">
    <property type="entry name" value="Glycosyltransferase_2"/>
</dbReference>
<dbReference type="PANTHER" id="PTHR48090">
    <property type="entry name" value="UNDECAPRENYL-PHOSPHATE 4-DEOXY-4-FORMAMIDO-L-ARABINOSE TRANSFERASE-RELATED"/>
    <property type="match status" value="1"/>
</dbReference>
<dbReference type="AlphaFoldDB" id="A0A1F6N279"/>
<comment type="caution">
    <text evidence="2">The sequence shown here is derived from an EMBL/GenBank/DDBJ whole genome shotgun (WGS) entry which is preliminary data.</text>
</comment>
<gene>
    <name evidence="2" type="ORF">A2983_03885</name>
</gene>
<dbReference type="Proteomes" id="UP000177040">
    <property type="component" value="Unassembled WGS sequence"/>
</dbReference>
<feature type="domain" description="Glycosyltransferase 2-like" evidence="1">
    <location>
        <begin position="4"/>
        <end position="159"/>
    </location>
</feature>
<dbReference type="SUPFAM" id="SSF53448">
    <property type="entry name" value="Nucleotide-diphospho-sugar transferases"/>
    <property type="match status" value="1"/>
</dbReference>
<name>A0A1F6N279_9BACT</name>
<protein>
    <recommendedName>
        <fullName evidence="1">Glycosyltransferase 2-like domain-containing protein</fullName>
    </recommendedName>
</protein>
<evidence type="ECO:0000259" key="1">
    <source>
        <dbReference type="Pfam" id="PF00535"/>
    </source>
</evidence>
<dbReference type="CDD" id="cd04179">
    <property type="entry name" value="DPM_DPG-synthase_like"/>
    <property type="match status" value="1"/>
</dbReference>
<dbReference type="InterPro" id="IPR029044">
    <property type="entry name" value="Nucleotide-diphossugar_trans"/>
</dbReference>
<organism evidence="2 3">
    <name type="scientific">Candidatus Magasanikbacteria bacterium RIFCSPLOWO2_01_FULL_40_15</name>
    <dbReference type="NCBI Taxonomy" id="1798686"/>
    <lineage>
        <taxon>Bacteria</taxon>
        <taxon>Candidatus Magasanikiibacteriota</taxon>
    </lineage>
</organism>
<evidence type="ECO:0000313" key="2">
    <source>
        <dbReference type="EMBL" id="OGH77753.1"/>
    </source>
</evidence>
<dbReference type="Pfam" id="PF00535">
    <property type="entry name" value="Glycos_transf_2"/>
    <property type="match status" value="1"/>
</dbReference>
<dbReference type="InterPro" id="IPR001173">
    <property type="entry name" value="Glyco_trans_2-like"/>
</dbReference>
<dbReference type="Gene3D" id="3.90.550.10">
    <property type="entry name" value="Spore Coat Polysaccharide Biosynthesis Protein SpsA, Chain A"/>
    <property type="match status" value="1"/>
</dbReference>
<sequence length="218" mass="24372">MIMILVPAHNEAKTIENVVKQLLFVGDKVVVIDDGSTDDTALLAGNAGATVLRHTLNRGQGAALETGHTYARQSNADFVVHFDADGQFDFRDIPRALASMKEKNVDIILGSRFLGKEQKIPWLKRAVILPFARNIDRLFGSVSLSDAHNGFRVMNQRALNFIQLTQDRMAHATEIPQLIRRYNLRYAELPISVSYHEFGQGPIGGFRIVRDLLVGKFM</sequence>
<proteinExistence type="predicted"/>
<dbReference type="EMBL" id="MFQH01000023">
    <property type="protein sequence ID" value="OGH77753.1"/>
    <property type="molecule type" value="Genomic_DNA"/>
</dbReference>
<accession>A0A1F6N279</accession>
<reference evidence="2 3" key="1">
    <citation type="journal article" date="2016" name="Nat. Commun.">
        <title>Thousands of microbial genomes shed light on interconnected biogeochemical processes in an aquifer system.</title>
        <authorList>
            <person name="Anantharaman K."/>
            <person name="Brown C.T."/>
            <person name="Hug L.A."/>
            <person name="Sharon I."/>
            <person name="Castelle C.J."/>
            <person name="Probst A.J."/>
            <person name="Thomas B.C."/>
            <person name="Singh A."/>
            <person name="Wilkins M.J."/>
            <person name="Karaoz U."/>
            <person name="Brodie E.L."/>
            <person name="Williams K.H."/>
            <person name="Hubbard S.S."/>
            <person name="Banfield J.F."/>
        </authorList>
    </citation>
    <scope>NUCLEOTIDE SEQUENCE [LARGE SCALE GENOMIC DNA]</scope>
</reference>
<evidence type="ECO:0000313" key="3">
    <source>
        <dbReference type="Proteomes" id="UP000177040"/>
    </source>
</evidence>